<dbReference type="PANTHER" id="PTHR34676">
    <property type="entry name" value="DUF4219 DOMAIN-CONTAINING PROTEIN-RELATED"/>
    <property type="match status" value="1"/>
</dbReference>
<sequence>MCKTAKEIWDTLLITHQGNSQVKDNKIDLLVQQYEQFTIPKEESIDNGFARFNIIITSLKAFDEGFPIKNYVRKFLRALHPKWRIKVIAIEESKDLTSLSLDELIENLKVYEVTIKKYSEMVKGKREQTRSLSLKTKKESGDEDSLTSDSDDEEYAMFVRDFKKFFKRRGRFERNEEDEGTSRASTPSPSTYLNSLQPLTHQTYNILTFSQQSDDLLSERQTTLLNRQQQMHKEIREDTTRSTYLVNRSPSSVIRFKNLIDMLGFFGWLASIKQWMLEPVKVKCIFLRCREGIVGNKLWRLDEVTSKVLHGFEFEVEPLGDHTFEVEPHGNVNHGWQKHPKLARKTETQTEWVRSGGGLAGSDAGLGIDNFFSRVQAGLKEDMDVRSDVYVLSNGCRKSSGDSNDYYWKHATGMFIHLFLYIDGMVFSGGCKAEIWVTKGLLVKAKGNILGLEIIRDQSDNILMVSQSRIHNEKLVQSLLNGHSTLSLKDSLSGNCDVEKNG</sequence>
<dbReference type="Pfam" id="PF14223">
    <property type="entry name" value="Retrotran_gag_2"/>
    <property type="match status" value="1"/>
</dbReference>
<accession>A0A699GRX2</accession>
<proteinExistence type="predicted"/>
<feature type="region of interest" description="Disordered" evidence="1">
    <location>
        <begin position="129"/>
        <end position="149"/>
    </location>
</feature>
<dbReference type="EMBL" id="BKCJ010042592">
    <property type="protein sequence ID" value="GEW02954.1"/>
    <property type="molecule type" value="Genomic_DNA"/>
</dbReference>
<comment type="caution">
    <text evidence="2">The sequence shown here is derived from an EMBL/GenBank/DDBJ whole genome shotgun (WGS) entry which is preliminary data.</text>
</comment>
<name>A0A699GRX2_TANCI</name>
<evidence type="ECO:0000256" key="1">
    <source>
        <dbReference type="SAM" id="MobiDB-lite"/>
    </source>
</evidence>
<protein>
    <submittedName>
        <fullName evidence="2">Zinc finger, CCHC-type</fullName>
    </submittedName>
</protein>
<dbReference type="AlphaFoldDB" id="A0A699GRX2"/>
<reference evidence="2" key="1">
    <citation type="journal article" date="2019" name="Sci. Rep.">
        <title>Draft genome of Tanacetum cinerariifolium, the natural source of mosquito coil.</title>
        <authorList>
            <person name="Yamashiro T."/>
            <person name="Shiraishi A."/>
            <person name="Satake H."/>
            <person name="Nakayama K."/>
        </authorList>
    </citation>
    <scope>NUCLEOTIDE SEQUENCE</scope>
</reference>
<evidence type="ECO:0000313" key="2">
    <source>
        <dbReference type="EMBL" id="GEW02954.1"/>
    </source>
</evidence>
<gene>
    <name evidence="2" type="ORF">Tci_174930</name>
</gene>
<organism evidence="2">
    <name type="scientific">Tanacetum cinerariifolium</name>
    <name type="common">Dalmatian daisy</name>
    <name type="synonym">Chrysanthemum cinerariifolium</name>
    <dbReference type="NCBI Taxonomy" id="118510"/>
    <lineage>
        <taxon>Eukaryota</taxon>
        <taxon>Viridiplantae</taxon>
        <taxon>Streptophyta</taxon>
        <taxon>Embryophyta</taxon>
        <taxon>Tracheophyta</taxon>
        <taxon>Spermatophyta</taxon>
        <taxon>Magnoliopsida</taxon>
        <taxon>eudicotyledons</taxon>
        <taxon>Gunneridae</taxon>
        <taxon>Pentapetalae</taxon>
        <taxon>asterids</taxon>
        <taxon>campanulids</taxon>
        <taxon>Asterales</taxon>
        <taxon>Asteraceae</taxon>
        <taxon>Asteroideae</taxon>
        <taxon>Anthemideae</taxon>
        <taxon>Anthemidinae</taxon>
        <taxon>Tanacetum</taxon>
    </lineage>
</organism>
<dbReference type="PANTHER" id="PTHR34676:SF17">
    <property type="entry name" value="OS06G0684500 PROTEIN"/>
    <property type="match status" value="1"/>
</dbReference>
<feature type="non-terminal residue" evidence="2">
    <location>
        <position position="502"/>
    </location>
</feature>